<dbReference type="OrthoDB" id="1933717at2759"/>
<reference evidence="4 5" key="1">
    <citation type="journal article" date="2008" name="Nature">
        <title>The genome of the model beetle and pest Tribolium castaneum.</title>
        <authorList>
            <consortium name="Tribolium Genome Sequencing Consortium"/>
            <person name="Richards S."/>
            <person name="Gibbs R.A."/>
            <person name="Weinstock G.M."/>
            <person name="Brown S.J."/>
            <person name="Denell R."/>
            <person name="Beeman R.W."/>
            <person name="Gibbs R."/>
            <person name="Beeman R.W."/>
            <person name="Brown S.J."/>
            <person name="Bucher G."/>
            <person name="Friedrich M."/>
            <person name="Grimmelikhuijzen C.J."/>
            <person name="Klingler M."/>
            <person name="Lorenzen M."/>
            <person name="Richards S."/>
            <person name="Roth S."/>
            <person name="Schroder R."/>
            <person name="Tautz D."/>
            <person name="Zdobnov E.M."/>
            <person name="Muzny D."/>
            <person name="Gibbs R.A."/>
            <person name="Weinstock G.M."/>
            <person name="Attaway T."/>
            <person name="Bell S."/>
            <person name="Buhay C.J."/>
            <person name="Chandrabose M.N."/>
            <person name="Chavez D."/>
            <person name="Clerk-Blankenburg K.P."/>
            <person name="Cree A."/>
            <person name="Dao M."/>
            <person name="Davis C."/>
            <person name="Chacko J."/>
            <person name="Dinh H."/>
            <person name="Dugan-Rocha S."/>
            <person name="Fowler G."/>
            <person name="Garner T.T."/>
            <person name="Garnes J."/>
            <person name="Gnirke A."/>
            <person name="Hawes A."/>
            <person name="Hernandez J."/>
            <person name="Hines S."/>
            <person name="Holder M."/>
            <person name="Hume J."/>
            <person name="Jhangiani S.N."/>
            <person name="Joshi V."/>
            <person name="Khan Z.M."/>
            <person name="Jackson L."/>
            <person name="Kovar C."/>
            <person name="Kowis A."/>
            <person name="Lee S."/>
            <person name="Lewis L.R."/>
            <person name="Margolis J."/>
            <person name="Morgan M."/>
            <person name="Nazareth L.V."/>
            <person name="Nguyen N."/>
            <person name="Okwuonu G."/>
            <person name="Parker D."/>
            <person name="Richards S."/>
            <person name="Ruiz S.J."/>
            <person name="Santibanez J."/>
            <person name="Savard J."/>
            <person name="Scherer S.E."/>
            <person name="Schneider B."/>
            <person name="Sodergren E."/>
            <person name="Tautz D."/>
            <person name="Vattahil S."/>
            <person name="Villasana D."/>
            <person name="White C.S."/>
            <person name="Wright R."/>
            <person name="Park Y."/>
            <person name="Beeman R.W."/>
            <person name="Lord J."/>
            <person name="Oppert B."/>
            <person name="Lorenzen M."/>
            <person name="Brown S."/>
            <person name="Wang L."/>
            <person name="Savard J."/>
            <person name="Tautz D."/>
            <person name="Richards S."/>
            <person name="Weinstock G."/>
            <person name="Gibbs R.A."/>
            <person name="Liu Y."/>
            <person name="Worley K."/>
            <person name="Weinstock G."/>
            <person name="Elsik C.G."/>
            <person name="Reese J.T."/>
            <person name="Elhaik E."/>
            <person name="Landan G."/>
            <person name="Graur D."/>
            <person name="Arensburger P."/>
            <person name="Atkinson P."/>
            <person name="Beeman R.W."/>
            <person name="Beidler J."/>
            <person name="Brown S.J."/>
            <person name="Demuth J.P."/>
            <person name="Drury D.W."/>
            <person name="Du Y.Z."/>
            <person name="Fujiwara H."/>
            <person name="Lorenzen M."/>
            <person name="Maselli V."/>
            <person name="Osanai M."/>
            <person name="Park Y."/>
            <person name="Robertson H.M."/>
            <person name="Tu Z."/>
            <person name="Wang J.J."/>
            <person name="Wang S."/>
            <person name="Richards S."/>
            <person name="Song H."/>
            <person name="Zhang L."/>
            <person name="Sodergren E."/>
            <person name="Werner D."/>
            <person name="Stanke M."/>
            <person name="Morgenstern B."/>
            <person name="Solovyev V."/>
            <person name="Kosarev P."/>
            <person name="Brown G."/>
            <person name="Chen H.C."/>
            <person name="Ermolaeva O."/>
            <person name="Hlavina W."/>
            <person name="Kapustin Y."/>
            <person name="Kiryutin B."/>
            <person name="Kitts P."/>
            <person name="Maglott D."/>
            <person name="Pruitt K."/>
            <person name="Sapojnikov V."/>
            <person name="Souvorov A."/>
            <person name="Mackey A.J."/>
            <person name="Waterhouse R.M."/>
            <person name="Wyder S."/>
            <person name="Zdobnov E.M."/>
            <person name="Zdobnov E.M."/>
            <person name="Wyder S."/>
            <person name="Kriventseva E.V."/>
            <person name="Kadowaki T."/>
            <person name="Bork P."/>
            <person name="Aranda M."/>
            <person name="Bao R."/>
            <person name="Beermann A."/>
            <person name="Berns N."/>
            <person name="Bolognesi R."/>
            <person name="Bonneton F."/>
            <person name="Bopp D."/>
            <person name="Brown S.J."/>
            <person name="Bucher G."/>
            <person name="Butts T."/>
            <person name="Chaumot A."/>
            <person name="Denell R.E."/>
            <person name="Ferrier D.E."/>
            <person name="Friedrich M."/>
            <person name="Gordon C.M."/>
            <person name="Jindra M."/>
            <person name="Klingler M."/>
            <person name="Lan Q."/>
            <person name="Lattorff H.M."/>
            <person name="Laudet V."/>
            <person name="von Levetsow C."/>
            <person name="Liu Z."/>
            <person name="Lutz R."/>
            <person name="Lynch J.A."/>
            <person name="da Fonseca R.N."/>
            <person name="Posnien N."/>
            <person name="Reuter R."/>
            <person name="Roth S."/>
            <person name="Savard J."/>
            <person name="Schinko J.B."/>
            <person name="Schmitt C."/>
            <person name="Schoppmeier M."/>
            <person name="Schroder R."/>
            <person name="Shippy T.D."/>
            <person name="Simonnet F."/>
            <person name="Marques-Souza H."/>
            <person name="Tautz D."/>
            <person name="Tomoyasu Y."/>
            <person name="Trauner J."/>
            <person name="Van der Zee M."/>
            <person name="Vervoort M."/>
            <person name="Wittkopp N."/>
            <person name="Wimmer E.A."/>
            <person name="Yang X."/>
            <person name="Jones A.K."/>
            <person name="Sattelle D.B."/>
            <person name="Ebert P.R."/>
            <person name="Nelson D."/>
            <person name="Scott J.G."/>
            <person name="Beeman R.W."/>
            <person name="Muthukrishnan S."/>
            <person name="Kramer K.J."/>
            <person name="Arakane Y."/>
            <person name="Beeman R.W."/>
            <person name="Zhu Q."/>
            <person name="Hogenkamp D."/>
            <person name="Dixit R."/>
            <person name="Oppert B."/>
            <person name="Jiang H."/>
            <person name="Zou Z."/>
            <person name="Marshall J."/>
            <person name="Elpidina E."/>
            <person name="Vinokurov K."/>
            <person name="Oppert C."/>
            <person name="Zou Z."/>
            <person name="Evans J."/>
            <person name="Lu Z."/>
            <person name="Zhao P."/>
            <person name="Sumathipala N."/>
            <person name="Altincicek B."/>
            <person name="Vilcinskas A."/>
            <person name="Williams M."/>
            <person name="Hultmark D."/>
            <person name="Hetru C."/>
            <person name="Jiang H."/>
            <person name="Grimmelikhuijzen C.J."/>
            <person name="Hauser F."/>
            <person name="Cazzamali G."/>
            <person name="Williamson M."/>
            <person name="Park Y."/>
            <person name="Li B."/>
            <person name="Tanaka Y."/>
            <person name="Predel R."/>
            <person name="Neupert S."/>
            <person name="Schachtner J."/>
            <person name="Verleyen P."/>
            <person name="Raible F."/>
            <person name="Bork P."/>
            <person name="Friedrich M."/>
            <person name="Walden K.K."/>
            <person name="Robertson H.M."/>
            <person name="Angeli S."/>
            <person name="Foret S."/>
            <person name="Bucher G."/>
            <person name="Schuetz S."/>
            <person name="Maleszka R."/>
            <person name="Wimmer E.A."/>
            <person name="Beeman R.W."/>
            <person name="Lorenzen M."/>
            <person name="Tomoyasu Y."/>
            <person name="Miller S.C."/>
            <person name="Grossmann D."/>
            <person name="Bucher G."/>
        </authorList>
    </citation>
    <scope>NUCLEOTIDE SEQUENCE [LARGE SCALE GENOMIC DNA]</scope>
    <source>
        <strain evidence="4 5">Georgia GA2</strain>
    </source>
</reference>
<dbReference type="PANTHER" id="PTHR43115:SF4">
    <property type="entry name" value="DEHYDROGENASE_REDUCTASE SDR FAMILY MEMBER 11"/>
    <property type="match status" value="1"/>
</dbReference>
<dbReference type="FunCoup" id="D2A5J6">
    <property type="interactions" value="111"/>
</dbReference>
<dbReference type="PROSITE" id="PS00061">
    <property type="entry name" value="ADH_SHORT"/>
    <property type="match status" value="1"/>
</dbReference>
<dbReference type="PRINTS" id="PR00080">
    <property type="entry name" value="SDRFAMILY"/>
</dbReference>
<comment type="similarity">
    <text evidence="1 3">Belongs to the short-chain dehydrogenases/reductases (SDR) family.</text>
</comment>
<sequence>MVLSMSRFAGKVAVVTGASSGIGAAIVEKLVENGLIVAGVARRSEIIEECAKKYAGKKGKLHAVKADMSKEEDVIRAFKWIESNLGPIHVLVNNAGYATMGGLTDGKTEEWRKTLDLNIISLCVATREAVRLMRANKVNGHIIHINSIFGHQVTTHTWNIYPASKYAVTALTETLRQELNALGCKIKITSVSPGLVATEMTTKNKNAPPDTKAFLAKLPILQPEDIADGICYALSTPEHVQVHELTIQPL</sequence>
<dbReference type="EMBL" id="KQ971345">
    <property type="protein sequence ID" value="EFA05064.1"/>
    <property type="molecule type" value="Genomic_DNA"/>
</dbReference>
<reference evidence="4 5" key="2">
    <citation type="journal article" date="2010" name="Nucleic Acids Res.">
        <title>BeetleBase in 2010: revisions to provide comprehensive genomic information for Tribolium castaneum.</title>
        <authorList>
            <person name="Kim H.S."/>
            <person name="Murphy T."/>
            <person name="Xia J."/>
            <person name="Caragea D."/>
            <person name="Park Y."/>
            <person name="Beeman R.W."/>
            <person name="Lorenzen M.D."/>
            <person name="Butcher S."/>
            <person name="Manak J.R."/>
            <person name="Brown S.J."/>
        </authorList>
    </citation>
    <scope>GENOME REANNOTATION</scope>
    <source>
        <strain evidence="4 5">Georgia GA2</strain>
    </source>
</reference>
<keyword evidence="2" id="KW-0560">Oxidoreductase</keyword>
<evidence type="ECO:0000313" key="5">
    <source>
        <dbReference type="Proteomes" id="UP000007266"/>
    </source>
</evidence>
<dbReference type="InterPro" id="IPR002347">
    <property type="entry name" value="SDR_fam"/>
</dbReference>
<dbReference type="GO" id="GO:0016616">
    <property type="term" value="F:oxidoreductase activity, acting on the CH-OH group of donors, NAD or NADP as acceptor"/>
    <property type="evidence" value="ECO:0007669"/>
    <property type="project" value="UniProtKB-ARBA"/>
</dbReference>
<dbReference type="HOGENOM" id="CLU_010194_2_10_1"/>
<keyword evidence="5" id="KW-1185">Reference proteome</keyword>
<protein>
    <recommendedName>
        <fullName evidence="6">Farnesol dehydrogenase-like</fullName>
    </recommendedName>
</protein>
<dbReference type="Pfam" id="PF00106">
    <property type="entry name" value="adh_short"/>
    <property type="match status" value="1"/>
</dbReference>
<dbReference type="AlphaFoldDB" id="D2A5J6"/>
<dbReference type="InParanoid" id="D2A5J6"/>
<dbReference type="PRINTS" id="PR00081">
    <property type="entry name" value="GDHRDH"/>
</dbReference>
<dbReference type="eggNOG" id="KOG1205">
    <property type="taxonomic scope" value="Eukaryota"/>
</dbReference>
<dbReference type="STRING" id="7070.D2A5J6"/>
<gene>
    <name evidence="4" type="primary">GLEAN_15161</name>
    <name evidence="4" type="ORF">TcasGA2_TC015161</name>
</gene>
<evidence type="ECO:0000313" key="4">
    <source>
        <dbReference type="EMBL" id="EFA05064.1"/>
    </source>
</evidence>
<dbReference type="SUPFAM" id="SSF51735">
    <property type="entry name" value="NAD(P)-binding Rossmann-fold domains"/>
    <property type="match status" value="1"/>
</dbReference>
<proteinExistence type="inferred from homology"/>
<dbReference type="Proteomes" id="UP000007266">
    <property type="component" value="Linkage group 6"/>
</dbReference>
<dbReference type="PANTHER" id="PTHR43115">
    <property type="entry name" value="DEHYDROGENASE/REDUCTASE SDR FAMILY MEMBER 11"/>
    <property type="match status" value="1"/>
</dbReference>
<accession>D2A5J6</accession>
<organism evidence="4 5">
    <name type="scientific">Tribolium castaneum</name>
    <name type="common">Red flour beetle</name>
    <dbReference type="NCBI Taxonomy" id="7070"/>
    <lineage>
        <taxon>Eukaryota</taxon>
        <taxon>Metazoa</taxon>
        <taxon>Ecdysozoa</taxon>
        <taxon>Arthropoda</taxon>
        <taxon>Hexapoda</taxon>
        <taxon>Insecta</taxon>
        <taxon>Pterygota</taxon>
        <taxon>Neoptera</taxon>
        <taxon>Endopterygota</taxon>
        <taxon>Coleoptera</taxon>
        <taxon>Polyphaga</taxon>
        <taxon>Cucujiformia</taxon>
        <taxon>Tenebrionidae</taxon>
        <taxon>Tenebrionidae incertae sedis</taxon>
        <taxon>Tribolium</taxon>
    </lineage>
</organism>
<evidence type="ECO:0000256" key="1">
    <source>
        <dbReference type="ARBA" id="ARBA00006484"/>
    </source>
</evidence>
<name>D2A5J6_TRICA</name>
<evidence type="ECO:0000256" key="3">
    <source>
        <dbReference type="RuleBase" id="RU000363"/>
    </source>
</evidence>
<dbReference type="OMA" id="QCIWEIA"/>
<evidence type="ECO:0000256" key="2">
    <source>
        <dbReference type="ARBA" id="ARBA00023002"/>
    </source>
</evidence>
<dbReference type="FunFam" id="3.40.50.720:FF:000047">
    <property type="entry name" value="NADP-dependent L-serine/L-allo-threonine dehydrogenase"/>
    <property type="match status" value="1"/>
</dbReference>
<dbReference type="KEGG" id="tca:657969"/>
<evidence type="ECO:0008006" key="6">
    <source>
        <dbReference type="Google" id="ProtNLM"/>
    </source>
</evidence>
<dbReference type="PhylomeDB" id="D2A5J6"/>
<dbReference type="InterPro" id="IPR036291">
    <property type="entry name" value="NAD(P)-bd_dom_sf"/>
</dbReference>
<dbReference type="Gene3D" id="3.40.50.720">
    <property type="entry name" value="NAD(P)-binding Rossmann-like Domain"/>
    <property type="match status" value="1"/>
</dbReference>
<dbReference type="InterPro" id="IPR020904">
    <property type="entry name" value="Sc_DH/Rdtase_CS"/>
</dbReference>